<protein>
    <recommendedName>
        <fullName evidence="6">Mce/MlaD domain-containing protein</fullName>
    </recommendedName>
</protein>
<evidence type="ECO:0000259" key="3">
    <source>
        <dbReference type="Pfam" id="PF11887"/>
    </source>
</evidence>
<keyword evidence="5" id="KW-1185">Reference proteome</keyword>
<organism evidence="4 5">
    <name type="scientific">Nocardia cerradoensis</name>
    <dbReference type="NCBI Taxonomy" id="85688"/>
    <lineage>
        <taxon>Bacteria</taxon>
        <taxon>Bacillati</taxon>
        <taxon>Actinomycetota</taxon>
        <taxon>Actinomycetes</taxon>
        <taxon>Mycobacteriales</taxon>
        <taxon>Nocardiaceae</taxon>
        <taxon>Nocardia</taxon>
    </lineage>
</organism>
<gene>
    <name evidence="4" type="ORF">B7C42_05127</name>
</gene>
<evidence type="ECO:0000256" key="1">
    <source>
        <dbReference type="SAM" id="Phobius"/>
    </source>
</evidence>
<dbReference type="Pfam" id="PF11887">
    <property type="entry name" value="Mce4_CUP1"/>
    <property type="match status" value="1"/>
</dbReference>
<keyword evidence="1" id="KW-0812">Transmembrane</keyword>
<proteinExistence type="predicted"/>
<dbReference type="AlphaFoldDB" id="A0A231H1R8"/>
<evidence type="ECO:0000313" key="4">
    <source>
        <dbReference type="EMBL" id="OXR42789.1"/>
    </source>
</evidence>
<feature type="domain" description="Mammalian cell entry C-terminal" evidence="3">
    <location>
        <begin position="118"/>
        <end position="303"/>
    </location>
</feature>
<dbReference type="InterPro" id="IPR024516">
    <property type="entry name" value="Mce_C"/>
</dbReference>
<evidence type="ECO:0000313" key="5">
    <source>
        <dbReference type="Proteomes" id="UP000215506"/>
    </source>
</evidence>
<dbReference type="Proteomes" id="UP000215506">
    <property type="component" value="Unassembled WGS sequence"/>
</dbReference>
<accession>A0A231H1R8</accession>
<name>A0A231H1R8_9NOCA</name>
<dbReference type="GO" id="GO:0005576">
    <property type="term" value="C:extracellular region"/>
    <property type="evidence" value="ECO:0007669"/>
    <property type="project" value="TreeGrafter"/>
</dbReference>
<dbReference type="InterPro" id="IPR003399">
    <property type="entry name" value="Mce/MlaD"/>
</dbReference>
<evidence type="ECO:0000259" key="2">
    <source>
        <dbReference type="Pfam" id="PF02470"/>
    </source>
</evidence>
<dbReference type="PANTHER" id="PTHR33371:SF18">
    <property type="entry name" value="MCE-FAMILY PROTEIN MCE3C"/>
    <property type="match status" value="1"/>
</dbReference>
<keyword evidence="1" id="KW-1133">Transmembrane helix</keyword>
<dbReference type="NCBIfam" id="TIGR00996">
    <property type="entry name" value="Mtu_fam_mce"/>
    <property type="match status" value="1"/>
</dbReference>
<dbReference type="InterPro" id="IPR052336">
    <property type="entry name" value="MlaD_Phospholipid_Transporter"/>
</dbReference>
<dbReference type="Pfam" id="PF02470">
    <property type="entry name" value="MlaD"/>
    <property type="match status" value="1"/>
</dbReference>
<comment type="caution">
    <text evidence="4">The sequence shown here is derived from an EMBL/GenBank/DDBJ whole genome shotgun (WGS) entry which is preliminary data.</text>
</comment>
<dbReference type="InterPro" id="IPR005693">
    <property type="entry name" value="Mce"/>
</dbReference>
<reference evidence="4 5" key="1">
    <citation type="submission" date="2017-07" db="EMBL/GenBank/DDBJ databases">
        <title>First draft Genome Sequence of Nocardia cerradoensis isolated from human infection.</title>
        <authorList>
            <person name="Carrasco G."/>
        </authorList>
    </citation>
    <scope>NUCLEOTIDE SEQUENCE [LARGE SCALE GENOMIC DNA]</scope>
    <source>
        <strain evidence="4 5">CNM20130759</strain>
    </source>
</reference>
<dbReference type="RefSeq" id="WP_094026779.1">
    <property type="nucleotide sequence ID" value="NZ_NGAF01000012.1"/>
</dbReference>
<dbReference type="EMBL" id="NGAF01000012">
    <property type="protein sequence ID" value="OXR42789.1"/>
    <property type="molecule type" value="Genomic_DNA"/>
</dbReference>
<feature type="domain" description="Mce/MlaD" evidence="2">
    <location>
        <begin position="39"/>
        <end position="107"/>
    </location>
</feature>
<feature type="transmembrane region" description="Helical" evidence="1">
    <location>
        <begin position="9"/>
        <end position="28"/>
    </location>
</feature>
<keyword evidence="1" id="KW-0472">Membrane</keyword>
<dbReference type="PANTHER" id="PTHR33371">
    <property type="entry name" value="INTERMEMBRANE PHOSPHOLIPID TRANSPORT SYSTEM BINDING PROTEIN MLAD-RELATED"/>
    <property type="match status" value="1"/>
</dbReference>
<sequence length="344" mass="36379">MLQYRGGHLLRPGLVGIVMMVCVILIGLQSQKFMAWGTTVRYQALFGEAAGLAVGDDVIVSGVRVGTVQKVVLHNGDALVVFSVDSTIRLGADSSAHIKTSSLLGKRDLTVVSAGSGRMRSLDTIPSSRTSSPYSLTDAVGDLSTKTSAIDIDSLNRSLDMLSSTLNHIAPQVGPAFDGLTQLSKTINSRNESLRQLLAGAGTVTSVLAQRSQQVNTLILNANALVDVLAQRRQEIVDLLANTSAVAKQLSGLVADNEAALGPTLDRLNSIAAMLEKNRDNIGKAIPGYAKVALTQGEAVSGGRFYNAYVANLIDGQDIQPFIDRAFGVNPPAQFPLPHPEPPR</sequence>
<dbReference type="PRINTS" id="PR01782">
    <property type="entry name" value="MCEVIRFACTOR"/>
</dbReference>
<evidence type="ECO:0008006" key="6">
    <source>
        <dbReference type="Google" id="ProtNLM"/>
    </source>
</evidence>